<evidence type="ECO:0000313" key="4">
    <source>
        <dbReference type="EMBL" id="TJZ99849.1"/>
    </source>
</evidence>
<accession>A0A4U0RUM0</accession>
<name>A0A4U0RUM0_9ACTN</name>
<dbReference type="Proteomes" id="UP000305778">
    <property type="component" value="Unassembled WGS sequence"/>
</dbReference>
<keyword evidence="2" id="KW-1133">Transmembrane helix</keyword>
<dbReference type="Pfam" id="PF13625">
    <property type="entry name" value="Helicase_C_3"/>
    <property type="match status" value="1"/>
</dbReference>
<keyword evidence="5" id="KW-1185">Reference proteome</keyword>
<dbReference type="GO" id="GO:0008137">
    <property type="term" value="F:NADH dehydrogenase (ubiquinone) activity"/>
    <property type="evidence" value="ECO:0007669"/>
    <property type="project" value="InterPro"/>
</dbReference>
<evidence type="ECO:0000256" key="2">
    <source>
        <dbReference type="SAM" id="Phobius"/>
    </source>
</evidence>
<dbReference type="InterPro" id="IPR038430">
    <property type="entry name" value="NDAH_ubi_oxred_su3_sf"/>
</dbReference>
<feature type="region of interest" description="Disordered" evidence="1">
    <location>
        <begin position="92"/>
        <end position="131"/>
    </location>
</feature>
<protein>
    <recommendedName>
        <fullName evidence="3">Helicase XPB/Ssl2 N-terminal domain-containing protein</fullName>
    </recommendedName>
</protein>
<proteinExistence type="predicted"/>
<keyword evidence="2" id="KW-0472">Membrane</keyword>
<feature type="domain" description="Helicase XPB/Ssl2 N-terminal" evidence="3">
    <location>
        <begin position="24"/>
        <end position="81"/>
    </location>
</feature>
<evidence type="ECO:0000313" key="5">
    <source>
        <dbReference type="Proteomes" id="UP000305778"/>
    </source>
</evidence>
<dbReference type="Gene3D" id="1.20.58.1610">
    <property type="entry name" value="NADH:ubiquinone/plastoquinone oxidoreductase, chain 3"/>
    <property type="match status" value="1"/>
</dbReference>
<sequence>MKYYLTATLFIVFDIEIVVLYPWAVTFDITPTNLRRAFDTGLDADTLLERQTAVSERGTELPQPLAYTVKDVARTHGRGPLGLPHPPWSPTPWPGPCPPANHNPSGNHGSVALCRRRKGSVAGPRNIPGQG</sequence>
<gene>
    <name evidence="4" type="ORF">FCI23_44255</name>
</gene>
<dbReference type="GO" id="GO:0005886">
    <property type="term" value="C:plasma membrane"/>
    <property type="evidence" value="ECO:0007669"/>
    <property type="project" value="UniProtKB-SubCell"/>
</dbReference>
<keyword evidence="2" id="KW-0812">Transmembrane</keyword>
<dbReference type="InterPro" id="IPR032830">
    <property type="entry name" value="XPB/Ssl2_N"/>
</dbReference>
<comment type="caution">
    <text evidence="4">The sequence shown here is derived from an EMBL/GenBank/DDBJ whole genome shotgun (WGS) entry which is preliminary data.</text>
</comment>
<dbReference type="GO" id="GO:0048038">
    <property type="term" value="F:quinone binding"/>
    <property type="evidence" value="ECO:0007669"/>
    <property type="project" value="UniProtKB-KW"/>
</dbReference>
<dbReference type="EMBL" id="SUMC01000095">
    <property type="protein sequence ID" value="TJZ99849.1"/>
    <property type="molecule type" value="Genomic_DNA"/>
</dbReference>
<feature type="transmembrane region" description="Helical" evidence="2">
    <location>
        <begin position="7"/>
        <end position="25"/>
    </location>
</feature>
<dbReference type="AlphaFoldDB" id="A0A4U0RUM0"/>
<evidence type="ECO:0000256" key="1">
    <source>
        <dbReference type="SAM" id="MobiDB-lite"/>
    </source>
</evidence>
<feature type="compositionally biased region" description="Pro residues" evidence="1">
    <location>
        <begin position="92"/>
        <end position="101"/>
    </location>
</feature>
<dbReference type="OrthoDB" id="3415124at2"/>
<evidence type="ECO:0000259" key="3">
    <source>
        <dbReference type="Pfam" id="PF13625"/>
    </source>
</evidence>
<organism evidence="4 5">
    <name type="scientific">Actinacidiphila oryziradicis</name>
    <dbReference type="NCBI Taxonomy" id="2571141"/>
    <lineage>
        <taxon>Bacteria</taxon>
        <taxon>Bacillati</taxon>
        <taxon>Actinomycetota</taxon>
        <taxon>Actinomycetes</taxon>
        <taxon>Kitasatosporales</taxon>
        <taxon>Streptomycetaceae</taxon>
        <taxon>Actinacidiphila</taxon>
    </lineage>
</organism>
<reference evidence="4 5" key="1">
    <citation type="submission" date="2019-04" db="EMBL/GenBank/DDBJ databases">
        <title>Streptomyces oryziradicis sp. nov., a novel actinomycete isolated from rhizosphere soil of rice (Oryza sativa L.).</title>
        <authorList>
            <person name="Li C."/>
        </authorList>
    </citation>
    <scope>NUCLEOTIDE SEQUENCE [LARGE SCALE GENOMIC DNA]</scope>
    <source>
        <strain evidence="4 5">NEAU-C40</strain>
    </source>
</reference>